<sequence length="335" mass="35301">MLCSTLVALTRRETSMKPFRPLVGIPALSAVLGLPLIVDADPPPVPSVRSQPVRLSPAALQRLVTGVAMCPDVVVELILEASQHPLAVHRAAASAVPERGLTLQSQLGGRVPDCVERLRERYPDILSELDRNLVVTGLLGHAYEDQPEAVWLAIMTVRGRIAELAAAAPATTPGDTTQPPAVWAAAAVARRLTDPAVLSELMNNHDADAGSADPALTTNPAPSATEAASAAEPATANPSAATVSHSRKAAAAASQQPSPARQFLDLSDSQLTIGRQVLQRQFATLNDELNRRAGTRAHNVYGATNTESPRQVTPSRRPTPLPVRSPLRNSGADLP</sequence>
<evidence type="ECO:0000313" key="2">
    <source>
        <dbReference type="EMBL" id="HEN15786.1"/>
    </source>
</evidence>
<feature type="region of interest" description="Disordered" evidence="1">
    <location>
        <begin position="289"/>
        <end position="335"/>
    </location>
</feature>
<gene>
    <name evidence="2" type="ORF">ENQ76_10010</name>
</gene>
<feature type="compositionally biased region" description="Low complexity" evidence="1">
    <location>
        <begin position="217"/>
        <end position="242"/>
    </location>
</feature>
<feature type="region of interest" description="Disordered" evidence="1">
    <location>
        <begin position="205"/>
        <end position="261"/>
    </location>
</feature>
<name>A0A7C2JYK5_9PLAN</name>
<feature type="compositionally biased region" description="Polar residues" evidence="1">
    <location>
        <begin position="302"/>
        <end position="316"/>
    </location>
</feature>
<reference evidence="2" key="1">
    <citation type="journal article" date="2020" name="mSystems">
        <title>Genome- and Community-Level Interaction Insights into Carbon Utilization and Element Cycling Functions of Hydrothermarchaeota in Hydrothermal Sediment.</title>
        <authorList>
            <person name="Zhou Z."/>
            <person name="Liu Y."/>
            <person name="Xu W."/>
            <person name="Pan J."/>
            <person name="Luo Z.H."/>
            <person name="Li M."/>
        </authorList>
    </citation>
    <scope>NUCLEOTIDE SEQUENCE [LARGE SCALE GENOMIC DNA]</scope>
    <source>
        <strain evidence="2">SpSt-339</strain>
    </source>
</reference>
<accession>A0A7C2JYK5</accession>
<dbReference type="EMBL" id="DSOK01000286">
    <property type="protein sequence ID" value="HEN15786.1"/>
    <property type="molecule type" value="Genomic_DNA"/>
</dbReference>
<proteinExistence type="predicted"/>
<feature type="compositionally biased region" description="Low complexity" evidence="1">
    <location>
        <begin position="249"/>
        <end position="260"/>
    </location>
</feature>
<dbReference type="AlphaFoldDB" id="A0A7C2JYK5"/>
<protein>
    <submittedName>
        <fullName evidence="2">DUF3300 domain-containing protein</fullName>
    </submittedName>
</protein>
<organism evidence="2">
    <name type="scientific">Schlesneria paludicola</name>
    <dbReference type="NCBI Taxonomy" id="360056"/>
    <lineage>
        <taxon>Bacteria</taxon>
        <taxon>Pseudomonadati</taxon>
        <taxon>Planctomycetota</taxon>
        <taxon>Planctomycetia</taxon>
        <taxon>Planctomycetales</taxon>
        <taxon>Planctomycetaceae</taxon>
        <taxon>Schlesneria</taxon>
    </lineage>
</organism>
<comment type="caution">
    <text evidence="2">The sequence shown here is derived from an EMBL/GenBank/DDBJ whole genome shotgun (WGS) entry which is preliminary data.</text>
</comment>
<evidence type="ECO:0000256" key="1">
    <source>
        <dbReference type="SAM" id="MobiDB-lite"/>
    </source>
</evidence>